<dbReference type="Proteomes" id="UP000601435">
    <property type="component" value="Unassembled WGS sequence"/>
</dbReference>
<sequence length="615" mass="67307">MRRSAGTGVFNVAEPAEPAMRRLHGKARAAPWGSRLGRSRRAEKTIQMRLAAESQLPGHGEPSSAPKPGLDETEARCEGSFRWLDEVLETNFGRAVAGMVALWVLGWTLMQMNMWRELTPVYRETSCGRQESTLNEFRLGVDEIYVDLQISVHCQNPNAYKIDILDSEPGIVQIVAGGRPQDRIDVGRLKVKPGSSLSRYGKGKVLVDMNATIQKNISERLLPVFLNAQEIPILMQLRFQVGIRLFFGLGGSWQARAPFNKACGLQMMGVLVNSFQQDKDRSRLGPLVCKDTWDELLRPGTIPAATEARAVDRMDFAAAQVAPWEVQTGELAKNVSFSILVVCSCLMASIFMWISRYGKVPEELRTLRVKAMHMALSTLAGSSMQPSVPGTAPSLAKSKSSPQYPSDVGSLSQSVDPAPLVQVPEEDPEERDDAESWTRPSHQRDLGRQRAKTENIIAEMKALGTSGAGPSGDSSSSRGLVLGEVRARRALFGSALWIAKTRQAPSERAILLGWPPRRFQGDVRAASLPVSAGVEFASADERKGSDMGSLDGLSRATSRRSGQMGRSSSPRRRGESDLGSDKMKSRSPSALRKSSPAYDTEMDQMEEGTRTPPDP</sequence>
<dbReference type="EMBL" id="CAJNJA010089574">
    <property type="protein sequence ID" value="CAE7939757.1"/>
    <property type="molecule type" value="Genomic_DNA"/>
</dbReference>
<comment type="caution">
    <text evidence="2">The sequence shown here is derived from an EMBL/GenBank/DDBJ whole genome shotgun (WGS) entry which is preliminary data.</text>
</comment>
<keyword evidence="3" id="KW-1185">Reference proteome</keyword>
<feature type="compositionally biased region" description="Acidic residues" evidence="1">
    <location>
        <begin position="424"/>
        <end position="435"/>
    </location>
</feature>
<feature type="compositionally biased region" description="Basic and acidic residues" evidence="1">
    <location>
        <begin position="572"/>
        <end position="584"/>
    </location>
</feature>
<evidence type="ECO:0000256" key="1">
    <source>
        <dbReference type="SAM" id="MobiDB-lite"/>
    </source>
</evidence>
<proteinExistence type="predicted"/>
<organism evidence="2 3">
    <name type="scientific">Symbiodinium necroappetens</name>
    <dbReference type="NCBI Taxonomy" id="1628268"/>
    <lineage>
        <taxon>Eukaryota</taxon>
        <taxon>Sar</taxon>
        <taxon>Alveolata</taxon>
        <taxon>Dinophyceae</taxon>
        <taxon>Suessiales</taxon>
        <taxon>Symbiodiniaceae</taxon>
        <taxon>Symbiodinium</taxon>
    </lineage>
</organism>
<feature type="region of interest" description="Disordered" evidence="1">
    <location>
        <begin position="381"/>
        <end position="451"/>
    </location>
</feature>
<dbReference type="AlphaFoldDB" id="A0A813CB40"/>
<protein>
    <submittedName>
        <fullName evidence="2">Uncharacterized protein</fullName>
    </submittedName>
</protein>
<feature type="region of interest" description="Disordered" evidence="1">
    <location>
        <begin position="539"/>
        <end position="615"/>
    </location>
</feature>
<feature type="compositionally biased region" description="Low complexity" evidence="1">
    <location>
        <begin position="559"/>
        <end position="568"/>
    </location>
</feature>
<evidence type="ECO:0000313" key="2">
    <source>
        <dbReference type="EMBL" id="CAE7939757.1"/>
    </source>
</evidence>
<gene>
    <name evidence="2" type="ORF">SNEC2469_LOCUS33635</name>
</gene>
<evidence type="ECO:0000313" key="3">
    <source>
        <dbReference type="Proteomes" id="UP000601435"/>
    </source>
</evidence>
<accession>A0A813CB40</accession>
<dbReference type="OrthoDB" id="419808at2759"/>
<name>A0A813CB40_9DINO</name>
<feature type="region of interest" description="Disordered" evidence="1">
    <location>
        <begin position="21"/>
        <end position="73"/>
    </location>
</feature>
<feature type="compositionally biased region" description="Polar residues" evidence="1">
    <location>
        <begin position="397"/>
        <end position="415"/>
    </location>
</feature>
<feature type="compositionally biased region" description="Basic and acidic residues" evidence="1">
    <location>
        <begin position="442"/>
        <end position="451"/>
    </location>
</feature>
<reference evidence="2" key="1">
    <citation type="submission" date="2021-02" db="EMBL/GenBank/DDBJ databases">
        <authorList>
            <person name="Dougan E. K."/>
            <person name="Rhodes N."/>
            <person name="Thang M."/>
            <person name="Chan C."/>
        </authorList>
    </citation>
    <scope>NUCLEOTIDE SEQUENCE</scope>
</reference>